<dbReference type="KEGG" id="azq:G3580_19510"/>
<feature type="domain" description="Uracil-DNA glycosylase-like" evidence="8">
    <location>
        <begin position="31"/>
        <end position="202"/>
    </location>
</feature>
<evidence type="ECO:0000256" key="1">
    <source>
        <dbReference type="ARBA" id="ARBA00022485"/>
    </source>
</evidence>
<dbReference type="GO" id="GO:0051539">
    <property type="term" value="F:4 iron, 4 sulfur cluster binding"/>
    <property type="evidence" value="ECO:0007669"/>
    <property type="project" value="UniProtKB-KW"/>
</dbReference>
<dbReference type="SMART" id="SM00986">
    <property type="entry name" value="UDG"/>
    <property type="match status" value="1"/>
</dbReference>
<keyword evidence="2" id="KW-0479">Metal-binding</keyword>
<dbReference type="GO" id="GO:0097506">
    <property type="term" value="F:deaminated base DNA N-glycosylase activity"/>
    <property type="evidence" value="ECO:0007669"/>
    <property type="project" value="UniProtKB-ARBA"/>
</dbReference>
<protein>
    <recommendedName>
        <fullName evidence="8">Uracil-DNA glycosylase-like domain-containing protein</fullName>
    </recommendedName>
</protein>
<evidence type="ECO:0000313" key="9">
    <source>
        <dbReference type="EMBL" id="QID19611.1"/>
    </source>
</evidence>
<reference evidence="9 10" key="1">
    <citation type="submission" date="2020-02" db="EMBL/GenBank/DDBJ databases">
        <title>Nitrogenibacter mangrovi gen. nov., sp. nov. isolated from mangrove sediment, a denitrifying betaproteobacterium.</title>
        <authorList>
            <person name="Liao H."/>
            <person name="Tian Y."/>
        </authorList>
    </citation>
    <scope>NUCLEOTIDE SEQUENCE [LARGE SCALE GENOMIC DNA]</scope>
    <source>
        <strain evidence="9 10">M9-3-2</strain>
    </source>
</reference>
<dbReference type="InterPro" id="IPR051536">
    <property type="entry name" value="UDG_Type-4/5"/>
</dbReference>
<sequence length="214" mass="23952">MPLNLLADEMRSCRKCAAKLSEYSVVPRPIFGGGAGYPVILVGQSPGRTEYERNAPFQGDAGTSIKSLFRSCGLRDFDNTVYQTSVTKCFPGRRPGASTDRVPSTSEVNSCSPFLAKQLELLKPKLIVCLGGLSWKAYVTMREREELGYCLREFEKHKPQDLRVPDLVGRRFLWRNAVVLPMIHPAGSANGSRAQYPTQDLESKRLLREELQQL</sequence>
<evidence type="ECO:0000259" key="8">
    <source>
        <dbReference type="SMART" id="SM00986"/>
    </source>
</evidence>
<dbReference type="Pfam" id="PF03167">
    <property type="entry name" value="UDG"/>
    <property type="match status" value="1"/>
</dbReference>
<keyword evidence="6" id="KW-0411">Iron-sulfur</keyword>
<evidence type="ECO:0000256" key="7">
    <source>
        <dbReference type="ARBA" id="ARBA00023204"/>
    </source>
</evidence>
<dbReference type="PANTHER" id="PTHR33693:SF1">
    <property type="entry name" value="TYPE-4 URACIL-DNA GLYCOSYLASE"/>
    <property type="match status" value="1"/>
</dbReference>
<keyword evidence="5" id="KW-0408">Iron</keyword>
<evidence type="ECO:0000313" key="10">
    <source>
        <dbReference type="Proteomes" id="UP000501991"/>
    </source>
</evidence>
<evidence type="ECO:0000256" key="5">
    <source>
        <dbReference type="ARBA" id="ARBA00023004"/>
    </source>
</evidence>
<evidence type="ECO:0000256" key="2">
    <source>
        <dbReference type="ARBA" id="ARBA00022723"/>
    </source>
</evidence>
<dbReference type="Proteomes" id="UP000501991">
    <property type="component" value="Chromosome"/>
</dbReference>
<dbReference type="InterPro" id="IPR005122">
    <property type="entry name" value="Uracil-DNA_glycosylase-like"/>
</dbReference>
<keyword evidence="3" id="KW-0227">DNA damage</keyword>
<keyword evidence="10" id="KW-1185">Reference proteome</keyword>
<accession>A0A6C1B7C4</accession>
<organism evidence="9 10">
    <name type="scientific">Nitrogeniibacter mangrovi</name>
    <dbReference type="NCBI Taxonomy" id="2016596"/>
    <lineage>
        <taxon>Bacteria</taxon>
        <taxon>Pseudomonadati</taxon>
        <taxon>Pseudomonadota</taxon>
        <taxon>Betaproteobacteria</taxon>
        <taxon>Rhodocyclales</taxon>
        <taxon>Zoogloeaceae</taxon>
        <taxon>Nitrogeniibacter</taxon>
    </lineage>
</organism>
<keyword evidence="7" id="KW-0234">DNA repair</keyword>
<dbReference type="AlphaFoldDB" id="A0A6C1B7C4"/>
<keyword evidence="1" id="KW-0004">4Fe-4S</keyword>
<dbReference type="Gene3D" id="3.40.470.10">
    <property type="entry name" value="Uracil-DNA glycosylase-like domain"/>
    <property type="match status" value="1"/>
</dbReference>
<dbReference type="InterPro" id="IPR036895">
    <property type="entry name" value="Uracil-DNA_glycosylase-like_sf"/>
</dbReference>
<dbReference type="RefSeq" id="WP_173768392.1">
    <property type="nucleotide sequence ID" value="NZ_CP048836.1"/>
</dbReference>
<evidence type="ECO:0000256" key="6">
    <source>
        <dbReference type="ARBA" id="ARBA00023014"/>
    </source>
</evidence>
<gene>
    <name evidence="9" type="ORF">G3580_19510</name>
</gene>
<dbReference type="SUPFAM" id="SSF52141">
    <property type="entry name" value="Uracil-DNA glycosylase-like"/>
    <property type="match status" value="1"/>
</dbReference>
<dbReference type="EMBL" id="CP048836">
    <property type="protein sequence ID" value="QID19611.1"/>
    <property type="molecule type" value="Genomic_DNA"/>
</dbReference>
<proteinExistence type="predicted"/>
<keyword evidence="4" id="KW-0378">Hydrolase</keyword>
<name>A0A6C1B7C4_9RHOO</name>
<dbReference type="PANTHER" id="PTHR33693">
    <property type="entry name" value="TYPE-5 URACIL-DNA GLYCOSYLASE"/>
    <property type="match status" value="1"/>
</dbReference>
<dbReference type="GO" id="GO:0046872">
    <property type="term" value="F:metal ion binding"/>
    <property type="evidence" value="ECO:0007669"/>
    <property type="project" value="UniProtKB-KW"/>
</dbReference>
<evidence type="ECO:0000256" key="4">
    <source>
        <dbReference type="ARBA" id="ARBA00022801"/>
    </source>
</evidence>
<dbReference type="SMART" id="SM00987">
    <property type="entry name" value="UreE_C"/>
    <property type="match status" value="1"/>
</dbReference>
<evidence type="ECO:0000256" key="3">
    <source>
        <dbReference type="ARBA" id="ARBA00022763"/>
    </source>
</evidence>
<dbReference type="GO" id="GO:0006281">
    <property type="term" value="P:DNA repair"/>
    <property type="evidence" value="ECO:0007669"/>
    <property type="project" value="UniProtKB-KW"/>
</dbReference>